<organism evidence="1 2">
    <name type="scientific">Actinoplanes philippinensis</name>
    <dbReference type="NCBI Taxonomy" id="35752"/>
    <lineage>
        <taxon>Bacteria</taxon>
        <taxon>Bacillati</taxon>
        <taxon>Actinomycetota</taxon>
        <taxon>Actinomycetes</taxon>
        <taxon>Micromonosporales</taxon>
        <taxon>Micromonosporaceae</taxon>
        <taxon>Actinoplanes</taxon>
    </lineage>
</organism>
<name>A0A1I2C4S9_9ACTN</name>
<dbReference type="OrthoDB" id="3402696at2"/>
<evidence type="ECO:0000313" key="2">
    <source>
        <dbReference type="Proteomes" id="UP000199645"/>
    </source>
</evidence>
<reference evidence="1 2" key="1">
    <citation type="submission" date="2016-10" db="EMBL/GenBank/DDBJ databases">
        <authorList>
            <person name="de Groot N.N."/>
        </authorList>
    </citation>
    <scope>NUCLEOTIDE SEQUENCE [LARGE SCALE GENOMIC DNA]</scope>
    <source>
        <strain evidence="1 2">DSM 43019</strain>
    </source>
</reference>
<proteinExistence type="predicted"/>
<evidence type="ECO:0000313" key="1">
    <source>
        <dbReference type="EMBL" id="SFE62610.1"/>
    </source>
</evidence>
<sequence length="101" mass="10737">MSAGMRFPAEAVRRHADTVDEASGQMALARSAVHEVTIDRQAYGELCQFLPALLDPLFEGALDVLSDAVDALAETAYGLRATAATMEHTDADNARRISGSS</sequence>
<dbReference type="STRING" id="35752.SAMN05421541_102679"/>
<dbReference type="Pfam" id="PF10824">
    <property type="entry name" value="T7SS_ESX_EspC"/>
    <property type="match status" value="1"/>
</dbReference>
<accession>A0A1I2C4S9</accession>
<protein>
    <submittedName>
        <fullName evidence="1">Excreted virulence factor EspC, type VII ESX diderm</fullName>
    </submittedName>
</protein>
<dbReference type="InterPro" id="IPR022536">
    <property type="entry name" value="EspC"/>
</dbReference>
<gene>
    <name evidence="1" type="ORF">SAMN05421541_102679</name>
</gene>
<dbReference type="RefSeq" id="WP_093611099.1">
    <property type="nucleotide sequence ID" value="NZ_BOMT01000021.1"/>
</dbReference>
<dbReference type="Proteomes" id="UP000199645">
    <property type="component" value="Unassembled WGS sequence"/>
</dbReference>
<dbReference type="GO" id="GO:0009306">
    <property type="term" value="P:protein secretion"/>
    <property type="evidence" value="ECO:0007669"/>
    <property type="project" value="InterPro"/>
</dbReference>
<dbReference type="EMBL" id="FONV01000002">
    <property type="protein sequence ID" value="SFE62610.1"/>
    <property type="molecule type" value="Genomic_DNA"/>
</dbReference>
<keyword evidence="2" id="KW-1185">Reference proteome</keyword>
<dbReference type="AlphaFoldDB" id="A0A1I2C4S9"/>